<gene>
    <name evidence="1" type="ORF">POBO1169_LOCUS3223</name>
</gene>
<proteinExistence type="predicted"/>
<sequence length="175" mass="19824">MQATAHSASLTARVHHGQTAPWTARCSVVRPGRTTCVKAQAKGLFGWLENNKDREGRDDQWEIQQEILKSRRKGTNFDKVQERRTKVSKYMNKSLSADEMKNINDKNKKKAAALSKEAMKGGIPLPMASFGMPEFDGGERFDLRAKYTDEGWVDEEAEKKKGGLFKKLFGKKDEE</sequence>
<dbReference type="AlphaFoldDB" id="A0A7S0QWP7"/>
<organism evidence="1">
    <name type="scientific">Pyramimonas obovata</name>
    <dbReference type="NCBI Taxonomy" id="1411642"/>
    <lineage>
        <taxon>Eukaryota</taxon>
        <taxon>Viridiplantae</taxon>
        <taxon>Chlorophyta</taxon>
        <taxon>Pyramimonadophyceae</taxon>
        <taxon>Pyramimonadales</taxon>
        <taxon>Pyramimonadaceae</taxon>
        <taxon>Pyramimonas</taxon>
        <taxon>Pyramimonas incertae sedis</taxon>
    </lineage>
</organism>
<protein>
    <submittedName>
        <fullName evidence="1">Uncharacterized protein</fullName>
    </submittedName>
</protein>
<dbReference type="Pfam" id="PF20709">
    <property type="entry name" value="DUF6823"/>
    <property type="match status" value="1"/>
</dbReference>
<evidence type="ECO:0000313" key="1">
    <source>
        <dbReference type="EMBL" id="CAD8653949.1"/>
    </source>
</evidence>
<reference evidence="1" key="1">
    <citation type="submission" date="2021-01" db="EMBL/GenBank/DDBJ databases">
        <authorList>
            <person name="Corre E."/>
            <person name="Pelletier E."/>
            <person name="Niang G."/>
            <person name="Scheremetjew M."/>
            <person name="Finn R."/>
            <person name="Kale V."/>
            <person name="Holt S."/>
            <person name="Cochrane G."/>
            <person name="Meng A."/>
            <person name="Brown T."/>
            <person name="Cohen L."/>
        </authorList>
    </citation>
    <scope>NUCLEOTIDE SEQUENCE</scope>
    <source>
        <strain evidence="1">CCMP722</strain>
    </source>
</reference>
<dbReference type="InterPro" id="IPR049226">
    <property type="entry name" value="DUF6823"/>
</dbReference>
<name>A0A7S0QWP7_9CHLO</name>
<dbReference type="EMBL" id="HBFA01006238">
    <property type="protein sequence ID" value="CAD8653949.1"/>
    <property type="molecule type" value="Transcribed_RNA"/>
</dbReference>
<accession>A0A7S0QWP7</accession>